<accession>A0A0K2UWL6</accession>
<evidence type="ECO:0000313" key="1">
    <source>
        <dbReference type="EMBL" id="CDW42653.1"/>
    </source>
</evidence>
<dbReference type="EMBL" id="HACA01025292">
    <property type="protein sequence ID" value="CDW42653.1"/>
    <property type="molecule type" value="Transcribed_RNA"/>
</dbReference>
<sequence>MRSITSTRILQPLPSLDTPFNQVDSASDCPIYLTISVRVLPAVQESSDLDPFCQYFVDVVDRKTTSYFYKL</sequence>
<protein>
    <submittedName>
        <fullName evidence="1">Uncharacterized protein</fullName>
    </submittedName>
</protein>
<name>A0A0K2UWL6_LEPSM</name>
<organism evidence="1">
    <name type="scientific">Lepeophtheirus salmonis</name>
    <name type="common">Salmon louse</name>
    <name type="synonym">Caligus salmonis</name>
    <dbReference type="NCBI Taxonomy" id="72036"/>
    <lineage>
        <taxon>Eukaryota</taxon>
        <taxon>Metazoa</taxon>
        <taxon>Ecdysozoa</taxon>
        <taxon>Arthropoda</taxon>
        <taxon>Crustacea</taxon>
        <taxon>Multicrustacea</taxon>
        <taxon>Hexanauplia</taxon>
        <taxon>Copepoda</taxon>
        <taxon>Siphonostomatoida</taxon>
        <taxon>Caligidae</taxon>
        <taxon>Lepeophtheirus</taxon>
    </lineage>
</organism>
<reference evidence="1" key="1">
    <citation type="submission" date="2014-05" db="EMBL/GenBank/DDBJ databases">
        <authorList>
            <person name="Chronopoulou M."/>
        </authorList>
    </citation>
    <scope>NUCLEOTIDE SEQUENCE</scope>
    <source>
        <tissue evidence="1">Whole organism</tissue>
    </source>
</reference>
<dbReference type="AlphaFoldDB" id="A0A0K2UWL6"/>
<proteinExistence type="predicted"/>